<evidence type="ECO:0000313" key="3">
    <source>
        <dbReference type="Proteomes" id="UP000238350"/>
    </source>
</evidence>
<dbReference type="RefSeq" id="XP_024663760.1">
    <property type="nucleotide sequence ID" value="XM_024807992.1"/>
</dbReference>
<proteinExistence type="predicted"/>
<evidence type="ECO:0000313" key="2">
    <source>
        <dbReference type="EMBL" id="PRT53814.1"/>
    </source>
</evidence>
<evidence type="ECO:0000256" key="1">
    <source>
        <dbReference type="SAM" id="Phobius"/>
    </source>
</evidence>
<keyword evidence="1" id="KW-0812">Transmembrane</keyword>
<keyword evidence="1" id="KW-1133">Transmembrane helix</keyword>
<feature type="transmembrane region" description="Helical" evidence="1">
    <location>
        <begin position="36"/>
        <end position="57"/>
    </location>
</feature>
<comment type="caution">
    <text evidence="2">The sequence shown here is derived from an EMBL/GenBank/DDBJ whole genome shotgun (WGS) entry which is preliminary data.</text>
</comment>
<keyword evidence="3" id="KW-1185">Reference proteome</keyword>
<dbReference type="EMBL" id="NDIQ01000001">
    <property type="protein sequence ID" value="PRT53814.1"/>
    <property type="molecule type" value="Genomic_DNA"/>
</dbReference>
<sequence>MINTVKKQVNSVFLHLHTELTPGYCLSKYENVAVDTLVFILFGLFSYACLYVLGGIFSQLGFDSPLNLGYRVLTAPSYVLLTRKRNWQIAQDSPLSWCLTNHPAPQSYLEVAVLRLPTNYCRTLRPSVSKQSELSPAFYAPLYGFRAILRNRHFTDQPGRSDLAWPSGRPADCASDSSCIPLFHDILLAPRTTSSKLCAFCAANKWLMASVRLAARSMKLWAALASLLAVAELAAKFRGMSPPSSRYFSQIRPPVLPKSPFFSVTQS</sequence>
<organism evidence="2 3">
    <name type="scientific">Wickerhamiella sorbophila</name>
    <dbReference type="NCBI Taxonomy" id="45607"/>
    <lineage>
        <taxon>Eukaryota</taxon>
        <taxon>Fungi</taxon>
        <taxon>Dikarya</taxon>
        <taxon>Ascomycota</taxon>
        <taxon>Saccharomycotina</taxon>
        <taxon>Dipodascomycetes</taxon>
        <taxon>Dipodascales</taxon>
        <taxon>Trichomonascaceae</taxon>
        <taxon>Wickerhamiella</taxon>
    </lineage>
</organism>
<gene>
    <name evidence="2" type="ORF">B9G98_01434</name>
</gene>
<dbReference type="GeneID" id="36515183"/>
<keyword evidence="1" id="KW-0472">Membrane</keyword>
<accession>A0A2T0FFQ9</accession>
<name>A0A2T0FFQ9_9ASCO</name>
<dbReference type="Proteomes" id="UP000238350">
    <property type="component" value="Unassembled WGS sequence"/>
</dbReference>
<reference evidence="2 3" key="1">
    <citation type="submission" date="2017-04" db="EMBL/GenBank/DDBJ databases">
        <title>Genome sequencing of [Candida] sorbophila.</title>
        <authorList>
            <person name="Ahn J.O."/>
        </authorList>
    </citation>
    <scope>NUCLEOTIDE SEQUENCE [LARGE SCALE GENOMIC DNA]</scope>
    <source>
        <strain evidence="2 3">DS02</strain>
    </source>
</reference>
<protein>
    <submittedName>
        <fullName evidence="2">Uncharacterized protein</fullName>
    </submittedName>
</protein>
<dbReference type="AlphaFoldDB" id="A0A2T0FFQ9"/>